<reference evidence="1" key="1">
    <citation type="journal article" date="2015" name="Nature">
        <title>Complex archaea that bridge the gap between prokaryotes and eukaryotes.</title>
        <authorList>
            <person name="Spang A."/>
            <person name="Saw J.H."/>
            <person name="Jorgensen S.L."/>
            <person name="Zaremba-Niedzwiedzka K."/>
            <person name="Martijn J."/>
            <person name="Lind A.E."/>
            <person name="van Eijk R."/>
            <person name="Schleper C."/>
            <person name="Guy L."/>
            <person name="Ettema T.J."/>
        </authorList>
    </citation>
    <scope>NUCLEOTIDE SEQUENCE</scope>
</reference>
<organism evidence="1">
    <name type="scientific">marine sediment metagenome</name>
    <dbReference type="NCBI Taxonomy" id="412755"/>
    <lineage>
        <taxon>unclassified sequences</taxon>
        <taxon>metagenomes</taxon>
        <taxon>ecological metagenomes</taxon>
    </lineage>
</organism>
<protein>
    <submittedName>
        <fullName evidence="1">Uncharacterized protein</fullName>
    </submittedName>
</protein>
<gene>
    <name evidence="1" type="ORF">LCGC14_1085590</name>
</gene>
<dbReference type="EMBL" id="LAZR01004781">
    <property type="protein sequence ID" value="KKN05618.1"/>
    <property type="molecule type" value="Genomic_DNA"/>
</dbReference>
<name>A0A0F9QJV6_9ZZZZ</name>
<evidence type="ECO:0000313" key="1">
    <source>
        <dbReference type="EMBL" id="KKN05618.1"/>
    </source>
</evidence>
<proteinExistence type="predicted"/>
<dbReference type="AlphaFoldDB" id="A0A0F9QJV6"/>
<accession>A0A0F9QJV6</accession>
<comment type="caution">
    <text evidence="1">The sequence shown here is derived from an EMBL/GenBank/DDBJ whole genome shotgun (WGS) entry which is preliminary data.</text>
</comment>
<sequence length="156" mass="17848">MDPISKAWWIGISGEEYSAWMVGFNPVGEGLALKLNRGIICEGHVQLFTAHCTNTPEPEDVEFIVNEYKDEWQGAVDNFVAFMRAYPRTACTSSDFKQDKWESRDHIGSIFCWDLIREIAKRSEDHFCERFFKKDVCTNCNGADIDCPCKVTHVPS</sequence>